<proteinExistence type="predicted"/>
<protein>
    <submittedName>
        <fullName evidence="1">2449_t:CDS:1</fullName>
    </submittedName>
</protein>
<evidence type="ECO:0000313" key="1">
    <source>
        <dbReference type="EMBL" id="CAG8749040.1"/>
    </source>
</evidence>
<comment type="caution">
    <text evidence="1">The sequence shown here is derived from an EMBL/GenBank/DDBJ whole genome shotgun (WGS) entry which is preliminary data.</text>
</comment>
<name>A0ACA9QFB6_9GLOM</name>
<feature type="non-terminal residue" evidence="1">
    <location>
        <position position="1"/>
    </location>
</feature>
<dbReference type="EMBL" id="CAJVPW010041825">
    <property type="protein sequence ID" value="CAG8749040.1"/>
    <property type="molecule type" value="Genomic_DNA"/>
</dbReference>
<accession>A0ACA9QFB6</accession>
<evidence type="ECO:0000313" key="2">
    <source>
        <dbReference type="Proteomes" id="UP000789366"/>
    </source>
</evidence>
<keyword evidence="2" id="KW-1185">Reference proteome</keyword>
<dbReference type="Proteomes" id="UP000789366">
    <property type="component" value="Unassembled WGS sequence"/>
</dbReference>
<organism evidence="1 2">
    <name type="scientific">Cetraspora pellucida</name>
    <dbReference type="NCBI Taxonomy" id="1433469"/>
    <lineage>
        <taxon>Eukaryota</taxon>
        <taxon>Fungi</taxon>
        <taxon>Fungi incertae sedis</taxon>
        <taxon>Mucoromycota</taxon>
        <taxon>Glomeromycotina</taxon>
        <taxon>Glomeromycetes</taxon>
        <taxon>Diversisporales</taxon>
        <taxon>Gigasporaceae</taxon>
        <taxon>Cetraspora</taxon>
    </lineage>
</organism>
<gene>
    <name evidence="1" type="ORF">SPELUC_LOCUS14354</name>
</gene>
<sequence>SVFNEEKRKVHTKDAEIIVASSFNNYNETLNTAQKAIISKLEELSACIQGTIDLSEVRSICDAMKSCAQTLEVLRALNKT</sequence>
<reference evidence="1" key="1">
    <citation type="submission" date="2021-06" db="EMBL/GenBank/DDBJ databases">
        <authorList>
            <person name="Kallberg Y."/>
            <person name="Tangrot J."/>
            <person name="Rosling A."/>
        </authorList>
    </citation>
    <scope>NUCLEOTIDE SEQUENCE</scope>
    <source>
        <strain evidence="1">28 12/20/2015</strain>
    </source>
</reference>